<evidence type="ECO:0000313" key="1">
    <source>
        <dbReference type="EMBL" id="CAB4137323.1"/>
    </source>
</evidence>
<gene>
    <name evidence="1" type="ORF">UFOVP324_27</name>
</gene>
<organism evidence="1">
    <name type="scientific">uncultured Caudovirales phage</name>
    <dbReference type="NCBI Taxonomy" id="2100421"/>
    <lineage>
        <taxon>Viruses</taxon>
        <taxon>Duplodnaviria</taxon>
        <taxon>Heunggongvirae</taxon>
        <taxon>Uroviricota</taxon>
        <taxon>Caudoviricetes</taxon>
        <taxon>Peduoviridae</taxon>
        <taxon>Maltschvirus</taxon>
        <taxon>Maltschvirus maltsch</taxon>
    </lineage>
</organism>
<protein>
    <submittedName>
        <fullName evidence="1">Uncharacterized protein</fullName>
    </submittedName>
</protein>
<proteinExistence type="predicted"/>
<reference evidence="1" key="1">
    <citation type="submission" date="2020-04" db="EMBL/GenBank/DDBJ databases">
        <authorList>
            <person name="Chiriac C."/>
            <person name="Salcher M."/>
            <person name="Ghai R."/>
            <person name="Kavagutti S V."/>
        </authorList>
    </citation>
    <scope>NUCLEOTIDE SEQUENCE</scope>
</reference>
<name>A0A6J5LW39_9CAUD</name>
<accession>A0A6J5LW39</accession>
<dbReference type="EMBL" id="LR796334">
    <property type="protein sequence ID" value="CAB4137323.1"/>
    <property type="molecule type" value="Genomic_DNA"/>
</dbReference>
<sequence length="376" mass="38415">MSKNTDLSELINYVKGITSGRLTFPFYTSTTSFTGTVAGYLAFDTSGNILTTTSPATQWTTSGSNIFYNTGNVGINNSSPAYRLDVVGDINITGAFRINGTSIGTGGGGGVSGSGTTNYVTKWSGATSLTNSLIFDDGTNVSVGSNNALYRFTVQPSSNINFGVGFTTLFSSNDTIFINAVNNTYGAVPMAINALHLGFYIGFSEAMRITSSKLVLINTTSGVSGGGALQVNGDVNITGVFRVNGTAIGGGGGGTGNINGSGSIGRIPVFTDATVIANSNISTSAGLDSNANTSMFLNNAGSNAGSLTFKAGTSTGEMVIEAYSNALMNFATLNLKSTRVKVTNKLNVGDLGTSGLIVGDLFVDANGFVKRSSSAT</sequence>